<dbReference type="Pfam" id="PF01546">
    <property type="entry name" value="Peptidase_M20"/>
    <property type="match status" value="1"/>
</dbReference>
<sequence>MALTGDEESAGRPLEVSRHHLVEAGRNSDAALEFETGSRDSVGEYAVVARRSSSGWTLRVRGRTGHSSGVFGEGSGSGAIFEAARILTAFHEELRGEPNLTFNPGVIVGGTDVQYDPGRSAGTAFGKTNVIAQTAIVTGDIRTLTDEQLQRTRERMTAIVARHLPRTEAEITFGEGYPSMPPTEGNQALLDLLNTVNRDLGTAPMQAFDPGRRGAADVSFVAPYTDALAGLGAHGSGAHGPNERVDLETLPLQIKRAALLIYRLTR</sequence>
<dbReference type="PANTHER" id="PTHR43808">
    <property type="entry name" value="ACETYLORNITHINE DEACETYLASE"/>
    <property type="match status" value="1"/>
</dbReference>
<feature type="domain" description="Peptidase M20 dimerisation" evidence="4">
    <location>
        <begin position="48"/>
        <end position="167"/>
    </location>
</feature>
<evidence type="ECO:0000313" key="5">
    <source>
        <dbReference type="EMBL" id="CAA9307926.1"/>
    </source>
</evidence>
<dbReference type="SUPFAM" id="SSF55031">
    <property type="entry name" value="Bacterial exopeptidase dimerisation domain"/>
    <property type="match status" value="1"/>
</dbReference>
<dbReference type="InterPro" id="IPR036264">
    <property type="entry name" value="Bact_exopeptidase_dim_dom"/>
</dbReference>
<accession>A0A6J4KNJ3</accession>
<keyword evidence="2" id="KW-0378">Hydrolase</keyword>
<dbReference type="Gene3D" id="3.30.70.360">
    <property type="match status" value="1"/>
</dbReference>
<dbReference type="InterPro" id="IPR050072">
    <property type="entry name" value="Peptidase_M20A"/>
</dbReference>
<dbReference type="Gene3D" id="3.40.630.10">
    <property type="entry name" value="Zn peptidases"/>
    <property type="match status" value="1"/>
</dbReference>
<protein>
    <recommendedName>
        <fullName evidence="4">Peptidase M20 dimerisation domain-containing protein</fullName>
    </recommendedName>
</protein>
<dbReference type="AlphaFoldDB" id="A0A6J4KNJ3"/>
<dbReference type="PANTHER" id="PTHR43808:SF32">
    <property type="entry name" value="ARGE_DAPE-RELATED DEACYLASE"/>
    <property type="match status" value="1"/>
</dbReference>
<feature type="region of interest" description="Disordered" evidence="3">
    <location>
        <begin position="1"/>
        <end position="22"/>
    </location>
</feature>
<proteinExistence type="predicted"/>
<dbReference type="SUPFAM" id="SSF53187">
    <property type="entry name" value="Zn-dependent exopeptidases"/>
    <property type="match status" value="1"/>
</dbReference>
<evidence type="ECO:0000256" key="3">
    <source>
        <dbReference type="SAM" id="MobiDB-lite"/>
    </source>
</evidence>
<dbReference type="GO" id="GO:0046872">
    <property type="term" value="F:metal ion binding"/>
    <property type="evidence" value="ECO:0007669"/>
    <property type="project" value="UniProtKB-KW"/>
</dbReference>
<dbReference type="GO" id="GO:0016787">
    <property type="term" value="F:hydrolase activity"/>
    <property type="evidence" value="ECO:0007669"/>
    <property type="project" value="UniProtKB-KW"/>
</dbReference>
<evidence type="ECO:0000259" key="4">
    <source>
        <dbReference type="Pfam" id="PF07687"/>
    </source>
</evidence>
<reference evidence="5" key="1">
    <citation type="submission" date="2020-02" db="EMBL/GenBank/DDBJ databases">
        <authorList>
            <person name="Meier V. D."/>
        </authorList>
    </citation>
    <scope>NUCLEOTIDE SEQUENCE</scope>
    <source>
        <strain evidence="5">AVDCRST_MAG89</strain>
    </source>
</reference>
<evidence type="ECO:0000256" key="2">
    <source>
        <dbReference type="ARBA" id="ARBA00022801"/>
    </source>
</evidence>
<dbReference type="EMBL" id="CADCTV010000202">
    <property type="protein sequence ID" value="CAA9307926.1"/>
    <property type="molecule type" value="Genomic_DNA"/>
</dbReference>
<name>A0A6J4KNJ3_9BACT</name>
<dbReference type="InterPro" id="IPR002933">
    <property type="entry name" value="Peptidase_M20"/>
</dbReference>
<dbReference type="InterPro" id="IPR011650">
    <property type="entry name" value="Peptidase_M20_dimer"/>
</dbReference>
<keyword evidence="1" id="KW-0479">Metal-binding</keyword>
<gene>
    <name evidence="5" type="ORF">AVDCRST_MAG89-930</name>
</gene>
<evidence type="ECO:0000256" key="1">
    <source>
        <dbReference type="ARBA" id="ARBA00022723"/>
    </source>
</evidence>
<dbReference type="Pfam" id="PF07687">
    <property type="entry name" value="M20_dimer"/>
    <property type="match status" value="1"/>
</dbReference>
<organism evidence="5">
    <name type="scientific">uncultured Gemmatimonadota bacterium</name>
    <dbReference type="NCBI Taxonomy" id="203437"/>
    <lineage>
        <taxon>Bacteria</taxon>
        <taxon>Pseudomonadati</taxon>
        <taxon>Gemmatimonadota</taxon>
        <taxon>environmental samples</taxon>
    </lineage>
</organism>